<evidence type="ECO:0000313" key="3">
    <source>
        <dbReference type="Proteomes" id="UP000266673"/>
    </source>
</evidence>
<evidence type="ECO:0000313" key="2">
    <source>
        <dbReference type="EMBL" id="RIB13558.1"/>
    </source>
</evidence>
<dbReference type="Proteomes" id="UP000266673">
    <property type="component" value="Unassembled WGS sequence"/>
</dbReference>
<dbReference type="AlphaFoldDB" id="A0A397UW35"/>
<dbReference type="EMBL" id="QKWP01000912">
    <property type="protein sequence ID" value="RIB13558.1"/>
    <property type="molecule type" value="Genomic_DNA"/>
</dbReference>
<reference evidence="2 3" key="1">
    <citation type="submission" date="2018-06" db="EMBL/GenBank/DDBJ databases">
        <title>Comparative genomics reveals the genomic features of Rhizophagus irregularis, R. cerebriforme, R. diaphanum and Gigaspora rosea, and their symbiotic lifestyle signature.</title>
        <authorList>
            <person name="Morin E."/>
            <person name="San Clemente H."/>
            <person name="Chen E.C.H."/>
            <person name="De La Providencia I."/>
            <person name="Hainaut M."/>
            <person name="Kuo A."/>
            <person name="Kohler A."/>
            <person name="Murat C."/>
            <person name="Tang N."/>
            <person name="Roy S."/>
            <person name="Loubradou J."/>
            <person name="Henrissat B."/>
            <person name="Grigoriev I.V."/>
            <person name="Corradi N."/>
            <person name="Roux C."/>
            <person name="Martin F.M."/>
        </authorList>
    </citation>
    <scope>NUCLEOTIDE SEQUENCE [LARGE SCALE GENOMIC DNA]</scope>
    <source>
        <strain evidence="2 3">DAOM 194757</strain>
    </source>
</reference>
<protein>
    <submittedName>
        <fullName evidence="2">Uncharacterized protein</fullName>
    </submittedName>
</protein>
<accession>A0A397UW35</accession>
<gene>
    <name evidence="2" type="ORF">C2G38_2197484</name>
</gene>
<evidence type="ECO:0000256" key="1">
    <source>
        <dbReference type="SAM" id="MobiDB-lite"/>
    </source>
</evidence>
<organism evidence="2 3">
    <name type="scientific">Gigaspora rosea</name>
    <dbReference type="NCBI Taxonomy" id="44941"/>
    <lineage>
        <taxon>Eukaryota</taxon>
        <taxon>Fungi</taxon>
        <taxon>Fungi incertae sedis</taxon>
        <taxon>Mucoromycota</taxon>
        <taxon>Glomeromycotina</taxon>
        <taxon>Glomeromycetes</taxon>
        <taxon>Diversisporales</taxon>
        <taxon>Gigasporaceae</taxon>
        <taxon>Gigaspora</taxon>
    </lineage>
</organism>
<feature type="region of interest" description="Disordered" evidence="1">
    <location>
        <begin position="1"/>
        <end position="27"/>
    </location>
</feature>
<comment type="caution">
    <text evidence="2">The sequence shown here is derived from an EMBL/GenBank/DDBJ whole genome shotgun (WGS) entry which is preliminary data.</text>
</comment>
<feature type="compositionally biased region" description="Basic and acidic residues" evidence="1">
    <location>
        <begin position="1"/>
        <end position="18"/>
    </location>
</feature>
<dbReference type="OrthoDB" id="2487481at2759"/>
<proteinExistence type="predicted"/>
<keyword evidence="3" id="KW-1185">Reference proteome</keyword>
<name>A0A397UW35_9GLOM</name>
<sequence>MYNSIERDPRVKADHEAQEQEPSTVKGKRAISNCQVGYWPENIDNGEGSSDIMNDIFLMNQVIDSTDSEKSDSESYNLMPLSRQIQDVVFEITFGVVAKDTVGVAVGTVYCCFRSSDFKVREKFLIFLEVVERALLESPFVRMVLLESGYVLLESPFVRDGVIGIGACAVRAADGVVGIFVR</sequence>